<dbReference type="InterPro" id="IPR029044">
    <property type="entry name" value="Nucleotide-diphossugar_trans"/>
</dbReference>
<dbReference type="GO" id="GO:0016740">
    <property type="term" value="F:transferase activity"/>
    <property type="evidence" value="ECO:0007669"/>
    <property type="project" value="UniProtKB-KW"/>
</dbReference>
<protein>
    <submittedName>
        <fullName evidence="2">Glycosyl transferase, family 2</fullName>
    </submittedName>
</protein>
<reference evidence="2 3" key="1">
    <citation type="submission" date="2006-06" db="EMBL/GenBank/DDBJ databases">
        <title>Complete sequence of Rubrobacter xylanophilus DSM 9941.</title>
        <authorList>
            <consortium name="US DOE Joint Genome Institute"/>
            <person name="Copeland A."/>
            <person name="Lucas S."/>
            <person name="Lapidus A."/>
            <person name="Barry K."/>
            <person name="Detter J.C."/>
            <person name="Glavina del Rio T."/>
            <person name="Hammon N."/>
            <person name="Israni S."/>
            <person name="Dalin E."/>
            <person name="Tice H."/>
            <person name="Pitluck S."/>
            <person name="Munk A.C."/>
            <person name="Brettin T."/>
            <person name="Bruce D."/>
            <person name="Han C."/>
            <person name="Tapia R."/>
            <person name="Gilna P."/>
            <person name="Schmutz J."/>
            <person name="Larimer F."/>
            <person name="Land M."/>
            <person name="Hauser L."/>
            <person name="Kyrpides N."/>
            <person name="Lykidis A."/>
            <person name="da Costa M.S."/>
            <person name="Rainey F.A."/>
            <person name="Empadinhas N."/>
            <person name="Jolivet E."/>
            <person name="Battista J.R."/>
            <person name="Richardson P."/>
        </authorList>
    </citation>
    <scope>NUCLEOTIDE SEQUENCE [LARGE SCALE GENOMIC DNA]</scope>
    <source>
        <strain evidence="3">DSM 9941 / NBRC 16129 / PRD-1</strain>
    </source>
</reference>
<feature type="domain" description="Glycosyltransferase 2-like" evidence="1">
    <location>
        <begin position="23"/>
        <end position="116"/>
    </location>
</feature>
<name>Q1ARH6_RUBXD</name>
<sequence length="286" mass="33364">MRRLERLVRRLRRRPRPRTIALLAAYNEERFIRGCLEHLIGQGVEVYLIDNGSTDGTARIAEEYLGRGLVAIEPFPREGGVYRWREILERKEELSRSLDAEWFIHVDADEILLPPRSRQTLASALAEAQEAGYNAVDFREFVFVPTRESPDHDHPDYQKTMRWYYPFQPAPGPRLMRAWRRQEGPVGLGSRGGHRLNFPGMRLYPEKFLMKHYLFLSVPHLLSKYGNRSFRKEELERGWHGWRAGLDERRITLPSERELKTCGPDGTLDFSNPRTRHIAAGWTAGE</sequence>
<evidence type="ECO:0000313" key="3">
    <source>
        <dbReference type="Proteomes" id="UP000006637"/>
    </source>
</evidence>
<accession>Q1ARH6</accession>
<evidence type="ECO:0000313" key="2">
    <source>
        <dbReference type="EMBL" id="ABG06002.1"/>
    </source>
</evidence>
<keyword evidence="2" id="KW-0808">Transferase</keyword>
<dbReference type="InterPro" id="IPR001173">
    <property type="entry name" value="Glyco_trans_2-like"/>
</dbReference>
<evidence type="ECO:0000259" key="1">
    <source>
        <dbReference type="Pfam" id="PF00535"/>
    </source>
</evidence>
<dbReference type="Pfam" id="PF00535">
    <property type="entry name" value="Glycos_transf_2"/>
    <property type="match status" value="1"/>
</dbReference>
<proteinExistence type="predicted"/>
<dbReference type="HOGENOM" id="CLU_975942_0_0_11"/>
<dbReference type="SUPFAM" id="SSF53448">
    <property type="entry name" value="Nucleotide-diphospho-sugar transferases"/>
    <property type="match status" value="1"/>
</dbReference>
<dbReference type="EMBL" id="CP000386">
    <property type="protein sequence ID" value="ABG06002.1"/>
    <property type="molecule type" value="Genomic_DNA"/>
</dbReference>
<dbReference type="PANTHER" id="PTHR43630:SF2">
    <property type="entry name" value="GLYCOSYLTRANSFERASE"/>
    <property type="match status" value="1"/>
</dbReference>
<keyword evidence="3" id="KW-1185">Reference proteome</keyword>
<dbReference type="STRING" id="266117.Rxyl_3095"/>
<dbReference type="Proteomes" id="UP000006637">
    <property type="component" value="Chromosome"/>
</dbReference>
<dbReference type="PANTHER" id="PTHR43630">
    <property type="entry name" value="POLY-BETA-1,6-N-ACETYL-D-GLUCOSAMINE SYNTHASE"/>
    <property type="match status" value="1"/>
</dbReference>
<dbReference type="CAZy" id="GT2">
    <property type="family name" value="Glycosyltransferase Family 2"/>
</dbReference>
<gene>
    <name evidence="2" type="ordered locus">Rxyl_3095</name>
</gene>
<dbReference type="OrthoDB" id="9797391at2"/>
<dbReference type="CDD" id="cd00761">
    <property type="entry name" value="Glyco_tranf_GTA_type"/>
    <property type="match status" value="1"/>
</dbReference>
<dbReference type="eggNOG" id="COG0463">
    <property type="taxonomic scope" value="Bacteria"/>
</dbReference>
<dbReference type="AlphaFoldDB" id="Q1ARH6"/>
<dbReference type="KEGG" id="rxy:Rxyl_3095"/>
<organism evidence="2 3">
    <name type="scientific">Rubrobacter xylanophilus (strain DSM 9941 / JCM 11954 / NBRC 16129 / PRD-1)</name>
    <dbReference type="NCBI Taxonomy" id="266117"/>
    <lineage>
        <taxon>Bacteria</taxon>
        <taxon>Bacillati</taxon>
        <taxon>Actinomycetota</taxon>
        <taxon>Rubrobacteria</taxon>
        <taxon>Rubrobacterales</taxon>
        <taxon>Rubrobacteraceae</taxon>
        <taxon>Rubrobacter</taxon>
    </lineage>
</organism>
<dbReference type="Gene3D" id="3.90.550.10">
    <property type="entry name" value="Spore Coat Polysaccharide Biosynthesis Protein SpsA, Chain A"/>
    <property type="match status" value="1"/>
</dbReference>
<dbReference type="RefSeq" id="WP_011566007.1">
    <property type="nucleotide sequence ID" value="NC_008148.1"/>
</dbReference>